<feature type="transmembrane region" description="Helical" evidence="2">
    <location>
        <begin position="155"/>
        <end position="175"/>
    </location>
</feature>
<dbReference type="AlphaFoldDB" id="A0A0B2WP96"/>
<protein>
    <submittedName>
        <fullName evidence="3">Uncharacterized protein</fullName>
    </submittedName>
</protein>
<dbReference type="Proteomes" id="UP000030816">
    <property type="component" value="Unassembled WGS sequence"/>
</dbReference>
<evidence type="ECO:0000256" key="1">
    <source>
        <dbReference type="SAM" id="MobiDB-lite"/>
    </source>
</evidence>
<feature type="region of interest" description="Disordered" evidence="1">
    <location>
        <begin position="179"/>
        <end position="214"/>
    </location>
</feature>
<evidence type="ECO:0000313" key="3">
    <source>
        <dbReference type="EMBL" id="KHN95287.1"/>
    </source>
</evidence>
<feature type="region of interest" description="Disordered" evidence="1">
    <location>
        <begin position="222"/>
        <end position="241"/>
    </location>
</feature>
<feature type="compositionally biased region" description="Low complexity" evidence="1">
    <location>
        <begin position="41"/>
        <end position="55"/>
    </location>
</feature>
<feature type="compositionally biased region" description="Polar residues" evidence="1">
    <location>
        <begin position="70"/>
        <end position="91"/>
    </location>
</feature>
<feature type="region of interest" description="Disordered" evidence="1">
    <location>
        <begin position="258"/>
        <end position="321"/>
    </location>
</feature>
<feature type="compositionally biased region" description="Basic and acidic residues" evidence="1">
    <location>
        <begin position="299"/>
        <end position="321"/>
    </location>
</feature>
<dbReference type="GeneID" id="63741246"/>
<reference evidence="3 4" key="1">
    <citation type="journal article" date="2014" name="Proc. Natl. Acad. Sci. U.S.A.">
        <title>Trajectory and genomic determinants of fungal-pathogen speciation and host adaptation.</title>
        <authorList>
            <person name="Hu X."/>
            <person name="Xiao G."/>
            <person name="Zheng P."/>
            <person name="Shang Y."/>
            <person name="Su Y."/>
            <person name="Zhang X."/>
            <person name="Liu X."/>
            <person name="Zhan S."/>
            <person name="St Leger R.J."/>
            <person name="Wang C."/>
        </authorList>
    </citation>
    <scope>NUCLEOTIDE SEQUENCE [LARGE SCALE GENOMIC DNA]</scope>
    <source>
        <strain evidence="3 4">ARSEF 1941</strain>
    </source>
</reference>
<dbReference type="OrthoDB" id="5431298at2759"/>
<evidence type="ECO:0000256" key="2">
    <source>
        <dbReference type="SAM" id="Phobius"/>
    </source>
</evidence>
<sequence length="321" mass="33082">MQALTVCSTGSHLYTYRSGCSLPGCPRCLLKREGNGSPRIDSSTSSNKDSANSSSPEPETLEADEIRGTTEASSSPSETKTDSGITHTIPNSSIVTITRHTVVFSEAPSPSSTSLAETSPGTAAETTCSGCSEPIQTAKSEQEASSAGGVTPATISGIAAAGVVILALVAIIWLVSRRRKRARQSAGPSEDDPTGGSRVDGYEKMTPHTTGEGGVIDPFAPFGGRTDQPHGSDPPQSETFEMDGAGVAPVELPAVSISEAPDTPASPLDVASSASPAGADPRATLASGSCHGRAQYVNEWKRYRPMAEDDEQGMRKSGADL</sequence>
<keyword evidence="2" id="KW-0812">Transmembrane</keyword>
<keyword evidence="2" id="KW-1133">Transmembrane helix</keyword>
<comment type="caution">
    <text evidence="3">The sequence shown here is derived from an EMBL/GenBank/DDBJ whole genome shotgun (WGS) entry which is preliminary data.</text>
</comment>
<feature type="region of interest" description="Disordered" evidence="1">
    <location>
        <begin position="105"/>
        <end position="149"/>
    </location>
</feature>
<name>A0A0B2WP96_METAS</name>
<dbReference type="HOGENOM" id="CLU_826623_0_0_1"/>
<feature type="region of interest" description="Disordered" evidence="1">
    <location>
        <begin position="31"/>
        <end position="91"/>
    </location>
</feature>
<dbReference type="EMBL" id="AZHE01000024">
    <property type="protein sequence ID" value="KHN95287.1"/>
    <property type="molecule type" value="Genomic_DNA"/>
</dbReference>
<evidence type="ECO:0000313" key="4">
    <source>
        <dbReference type="Proteomes" id="UP000030816"/>
    </source>
</evidence>
<dbReference type="RefSeq" id="XP_040676353.1">
    <property type="nucleotide sequence ID" value="XM_040825589.1"/>
</dbReference>
<dbReference type="STRING" id="1081103.A0A0B2WP96"/>
<feature type="compositionally biased region" description="Polar residues" evidence="1">
    <location>
        <begin position="108"/>
        <end position="145"/>
    </location>
</feature>
<gene>
    <name evidence="3" type="ORF">MAM_06791</name>
</gene>
<keyword evidence="2" id="KW-0472">Membrane</keyword>
<proteinExistence type="predicted"/>
<accession>A0A0B2WP96</accession>
<organism evidence="3 4">
    <name type="scientific">Metarhizium album (strain ARSEF 1941)</name>
    <dbReference type="NCBI Taxonomy" id="1081103"/>
    <lineage>
        <taxon>Eukaryota</taxon>
        <taxon>Fungi</taxon>
        <taxon>Dikarya</taxon>
        <taxon>Ascomycota</taxon>
        <taxon>Pezizomycotina</taxon>
        <taxon>Sordariomycetes</taxon>
        <taxon>Hypocreomycetidae</taxon>
        <taxon>Hypocreales</taxon>
        <taxon>Clavicipitaceae</taxon>
        <taxon>Metarhizium</taxon>
    </lineage>
</organism>
<keyword evidence="4" id="KW-1185">Reference proteome</keyword>